<dbReference type="InterPro" id="IPR049326">
    <property type="entry name" value="Rhodopsin_dom_fungi"/>
</dbReference>
<dbReference type="OrthoDB" id="5331848at2759"/>
<name>A0A6A5X9A6_9PLEO</name>
<feature type="transmembrane region" description="Helical" evidence="6">
    <location>
        <begin position="182"/>
        <end position="202"/>
    </location>
</feature>
<dbReference type="InterPro" id="IPR052337">
    <property type="entry name" value="SAT4-like"/>
</dbReference>
<dbReference type="RefSeq" id="XP_033377828.1">
    <property type="nucleotide sequence ID" value="XM_033534242.1"/>
</dbReference>
<evidence type="ECO:0000256" key="3">
    <source>
        <dbReference type="ARBA" id="ARBA00022989"/>
    </source>
</evidence>
<evidence type="ECO:0000256" key="4">
    <source>
        <dbReference type="ARBA" id="ARBA00023136"/>
    </source>
</evidence>
<dbReference type="PANTHER" id="PTHR33048">
    <property type="entry name" value="PTH11-LIKE INTEGRAL MEMBRANE PROTEIN (AFU_ORTHOLOGUE AFUA_5G11245)"/>
    <property type="match status" value="1"/>
</dbReference>
<evidence type="ECO:0000256" key="6">
    <source>
        <dbReference type="SAM" id="Phobius"/>
    </source>
</evidence>
<keyword evidence="9" id="KW-1185">Reference proteome</keyword>
<feature type="transmembrane region" description="Helical" evidence="6">
    <location>
        <begin position="214"/>
        <end position="233"/>
    </location>
</feature>
<sequence>MSAPAPNYPDADRGVSLAATYITGCVVSLVFVVMRLCARYSIAGVGIDDWLMLVTWIAFVPVTVLLCILCVNGGTRHLAYLAADPDKLVWSIKMNWISQPFVIFCLGTGKVAVSFLIIRLLNRASIWRRYSLYFASALTVANTIIMIVLTFAQCSTPAALWDQELKERTKCWNPQVQSSFSIYGAAVHTAMDFFLAGLPITLVWGLQTDLRKKIALCALLGCGALTGICAGVKTSKLLSLNERSDITWETVPLFMWSGIEIILLIVCGSIPALKPIYSICLGKRSFTLRSSQRNTLSAKKNNNSRRSYIRQRDDTEASLGLNNVTQPSAVHVSRMSEDEIAMTGRFDKEGTIQITKTFDIQRD</sequence>
<protein>
    <recommendedName>
        <fullName evidence="7">Rhodopsin domain-containing protein</fullName>
    </recommendedName>
</protein>
<feature type="transmembrane region" description="Helical" evidence="6">
    <location>
        <begin position="15"/>
        <end position="38"/>
    </location>
</feature>
<evidence type="ECO:0000313" key="9">
    <source>
        <dbReference type="Proteomes" id="UP000799778"/>
    </source>
</evidence>
<feature type="transmembrane region" description="Helical" evidence="6">
    <location>
        <begin position="50"/>
        <end position="74"/>
    </location>
</feature>
<dbReference type="GeneID" id="54291639"/>
<keyword evidence="3 6" id="KW-1133">Transmembrane helix</keyword>
<feature type="transmembrane region" description="Helical" evidence="6">
    <location>
        <begin position="130"/>
        <end position="152"/>
    </location>
</feature>
<keyword evidence="2 6" id="KW-0812">Transmembrane</keyword>
<keyword evidence="4 6" id="KW-0472">Membrane</keyword>
<comment type="similarity">
    <text evidence="5">Belongs to the SAT4 family.</text>
</comment>
<evidence type="ECO:0000256" key="2">
    <source>
        <dbReference type="ARBA" id="ARBA00022692"/>
    </source>
</evidence>
<feature type="transmembrane region" description="Helical" evidence="6">
    <location>
        <begin position="253"/>
        <end position="273"/>
    </location>
</feature>
<proteinExistence type="inferred from homology"/>
<dbReference type="AlphaFoldDB" id="A0A6A5X9A6"/>
<dbReference type="GO" id="GO:0016020">
    <property type="term" value="C:membrane"/>
    <property type="evidence" value="ECO:0007669"/>
    <property type="project" value="UniProtKB-SubCell"/>
</dbReference>
<evidence type="ECO:0000259" key="7">
    <source>
        <dbReference type="Pfam" id="PF20684"/>
    </source>
</evidence>
<organism evidence="8 9">
    <name type="scientific">Aaosphaeria arxii CBS 175.79</name>
    <dbReference type="NCBI Taxonomy" id="1450172"/>
    <lineage>
        <taxon>Eukaryota</taxon>
        <taxon>Fungi</taxon>
        <taxon>Dikarya</taxon>
        <taxon>Ascomycota</taxon>
        <taxon>Pezizomycotina</taxon>
        <taxon>Dothideomycetes</taxon>
        <taxon>Pleosporomycetidae</taxon>
        <taxon>Pleosporales</taxon>
        <taxon>Pleosporales incertae sedis</taxon>
        <taxon>Aaosphaeria</taxon>
    </lineage>
</organism>
<dbReference type="Proteomes" id="UP000799778">
    <property type="component" value="Unassembled WGS sequence"/>
</dbReference>
<evidence type="ECO:0000256" key="5">
    <source>
        <dbReference type="ARBA" id="ARBA00038359"/>
    </source>
</evidence>
<feature type="transmembrane region" description="Helical" evidence="6">
    <location>
        <begin position="94"/>
        <end position="118"/>
    </location>
</feature>
<dbReference type="EMBL" id="ML978078">
    <property type="protein sequence ID" value="KAF2009489.1"/>
    <property type="molecule type" value="Genomic_DNA"/>
</dbReference>
<reference evidence="8" key="1">
    <citation type="journal article" date="2020" name="Stud. Mycol.">
        <title>101 Dothideomycetes genomes: a test case for predicting lifestyles and emergence of pathogens.</title>
        <authorList>
            <person name="Haridas S."/>
            <person name="Albert R."/>
            <person name="Binder M."/>
            <person name="Bloem J."/>
            <person name="Labutti K."/>
            <person name="Salamov A."/>
            <person name="Andreopoulos B."/>
            <person name="Baker S."/>
            <person name="Barry K."/>
            <person name="Bills G."/>
            <person name="Bluhm B."/>
            <person name="Cannon C."/>
            <person name="Castanera R."/>
            <person name="Culley D."/>
            <person name="Daum C."/>
            <person name="Ezra D."/>
            <person name="Gonzalez J."/>
            <person name="Henrissat B."/>
            <person name="Kuo A."/>
            <person name="Liang C."/>
            <person name="Lipzen A."/>
            <person name="Lutzoni F."/>
            <person name="Magnuson J."/>
            <person name="Mondo S."/>
            <person name="Nolan M."/>
            <person name="Ohm R."/>
            <person name="Pangilinan J."/>
            <person name="Park H.-J."/>
            <person name="Ramirez L."/>
            <person name="Alfaro M."/>
            <person name="Sun H."/>
            <person name="Tritt A."/>
            <person name="Yoshinaga Y."/>
            <person name="Zwiers L.-H."/>
            <person name="Turgeon B."/>
            <person name="Goodwin S."/>
            <person name="Spatafora J."/>
            <person name="Crous P."/>
            <person name="Grigoriev I."/>
        </authorList>
    </citation>
    <scope>NUCLEOTIDE SEQUENCE</scope>
    <source>
        <strain evidence="8">CBS 175.79</strain>
    </source>
</reference>
<evidence type="ECO:0000313" key="8">
    <source>
        <dbReference type="EMBL" id="KAF2009489.1"/>
    </source>
</evidence>
<evidence type="ECO:0000256" key="1">
    <source>
        <dbReference type="ARBA" id="ARBA00004141"/>
    </source>
</evidence>
<comment type="subcellular location">
    <subcellularLocation>
        <location evidence="1">Membrane</location>
        <topology evidence="1">Multi-pass membrane protein</topology>
    </subcellularLocation>
</comment>
<feature type="domain" description="Rhodopsin" evidence="7">
    <location>
        <begin position="34"/>
        <end position="277"/>
    </location>
</feature>
<dbReference type="Pfam" id="PF20684">
    <property type="entry name" value="Fung_rhodopsin"/>
    <property type="match status" value="1"/>
</dbReference>
<gene>
    <name evidence="8" type="ORF">BU24DRAFT_497104</name>
</gene>
<dbReference type="PANTHER" id="PTHR33048:SF47">
    <property type="entry name" value="INTEGRAL MEMBRANE PROTEIN-RELATED"/>
    <property type="match status" value="1"/>
</dbReference>
<accession>A0A6A5X9A6</accession>